<dbReference type="InterPro" id="IPR029063">
    <property type="entry name" value="SAM-dependent_MTases_sf"/>
</dbReference>
<sequence length="255" mass="28831">MAAEPTSRIKTFIKTYAPAAPLRWLQRWGIRPQYTPAPGRVAFGDFDRLRPISKDFGYERGGPIDRYYIEHFLQQQAASIRGRVLEIGGNDYTLQFGGKKVEKSDILHVDDSNPQATYVGDLSNAPHLPDQAFDCIILTQTLHLIWEYKEALKTCYRMLKPGGTFLMTSPGITPIASGAWKEIWYWSFTRLSITRVLQETFPDAELDIRTYGNAYAASAFLWGLGLPEVSIEKLEVVDEQYQVIIAAKAVKPLLP</sequence>
<proteinExistence type="predicted"/>
<dbReference type="RefSeq" id="WP_009197183.1">
    <property type="nucleotide sequence ID" value="NZ_AODQ01000149.1"/>
</dbReference>
<dbReference type="AlphaFoldDB" id="M7NGW6"/>
<comment type="caution">
    <text evidence="2">The sequence shown here is derived from an EMBL/GenBank/DDBJ whole genome shotgun (WGS) entry which is preliminary data.</text>
</comment>
<feature type="domain" description="Methyltransferase type 11" evidence="1">
    <location>
        <begin position="115"/>
        <end position="166"/>
    </location>
</feature>
<dbReference type="eggNOG" id="COG2226">
    <property type="taxonomic scope" value="Bacteria"/>
</dbReference>
<dbReference type="EC" id="2.1.1.-" evidence="2"/>
<dbReference type="GO" id="GO:0032259">
    <property type="term" value="P:methylation"/>
    <property type="evidence" value="ECO:0007669"/>
    <property type="project" value="UniProtKB-KW"/>
</dbReference>
<gene>
    <name evidence="2" type="ORF">ADICEAN_03804</name>
</gene>
<dbReference type="OrthoDB" id="6307329at2"/>
<evidence type="ECO:0000259" key="1">
    <source>
        <dbReference type="Pfam" id="PF08241"/>
    </source>
</evidence>
<dbReference type="InterPro" id="IPR013216">
    <property type="entry name" value="Methyltransf_11"/>
</dbReference>
<keyword evidence="2" id="KW-0808">Transferase</keyword>
<accession>M7NGW6</accession>
<dbReference type="CDD" id="cd02440">
    <property type="entry name" value="AdoMet_MTases"/>
    <property type="match status" value="1"/>
</dbReference>
<evidence type="ECO:0000313" key="3">
    <source>
        <dbReference type="Proteomes" id="UP000011910"/>
    </source>
</evidence>
<evidence type="ECO:0000313" key="2">
    <source>
        <dbReference type="EMBL" id="EMR01080.1"/>
    </source>
</evidence>
<dbReference type="Pfam" id="PF08241">
    <property type="entry name" value="Methyltransf_11"/>
    <property type="match status" value="1"/>
</dbReference>
<dbReference type="SUPFAM" id="SSF53335">
    <property type="entry name" value="S-adenosyl-L-methionine-dependent methyltransferases"/>
    <property type="match status" value="1"/>
</dbReference>
<dbReference type="STRING" id="1279009.ADICEAN_03804"/>
<keyword evidence="2" id="KW-0489">Methyltransferase</keyword>
<dbReference type="EMBL" id="AODQ01000149">
    <property type="protein sequence ID" value="EMR01080.1"/>
    <property type="molecule type" value="Genomic_DNA"/>
</dbReference>
<organism evidence="2 3">
    <name type="scientific">Cesiribacter andamanensis AMV16</name>
    <dbReference type="NCBI Taxonomy" id="1279009"/>
    <lineage>
        <taxon>Bacteria</taxon>
        <taxon>Pseudomonadati</taxon>
        <taxon>Bacteroidota</taxon>
        <taxon>Cytophagia</taxon>
        <taxon>Cytophagales</taxon>
        <taxon>Cesiribacteraceae</taxon>
        <taxon>Cesiribacter</taxon>
    </lineage>
</organism>
<dbReference type="PATRIC" id="fig|1279009.4.peg.3849"/>
<dbReference type="GO" id="GO:0008757">
    <property type="term" value="F:S-adenosylmethionine-dependent methyltransferase activity"/>
    <property type="evidence" value="ECO:0007669"/>
    <property type="project" value="InterPro"/>
</dbReference>
<protein>
    <submittedName>
        <fullName evidence="2">Putative S-adenosylmethionine-dependent methyltransferase</fullName>
        <ecNumber evidence="2">2.1.1.-</ecNumber>
    </submittedName>
</protein>
<dbReference type="Proteomes" id="UP000011910">
    <property type="component" value="Unassembled WGS sequence"/>
</dbReference>
<name>M7NGW6_9BACT</name>
<dbReference type="Gene3D" id="3.40.50.150">
    <property type="entry name" value="Vaccinia Virus protein VP39"/>
    <property type="match status" value="1"/>
</dbReference>
<reference evidence="2 3" key="1">
    <citation type="journal article" date="2013" name="Genome Announc.">
        <title>Draft Genome Sequence of Cesiribacter andamanensis Strain AMV16T, Isolated from a Soil Sample from a Mud Volcano in the Andaman Islands, India.</title>
        <authorList>
            <person name="Shivaji S."/>
            <person name="Ara S."/>
            <person name="Begum Z."/>
            <person name="Srinivas T.N."/>
            <person name="Singh A."/>
            <person name="Kumar Pinnaka A."/>
        </authorList>
    </citation>
    <scope>NUCLEOTIDE SEQUENCE [LARGE SCALE GENOMIC DNA]</scope>
    <source>
        <strain evidence="2 3">AMV16</strain>
    </source>
</reference>
<keyword evidence="3" id="KW-1185">Reference proteome</keyword>